<dbReference type="RefSeq" id="WP_045530301.1">
    <property type="nucleotide sequence ID" value="NZ_AP014569.1"/>
</dbReference>
<sequence>MNAIEIDSMPVAQKLRLMEALWESLSQTLDAPDSEAAPDWHAQALQEAETALRAGRAEFIDWQAAKQILSARSRA</sequence>
<dbReference type="Proteomes" id="UP000066014">
    <property type="component" value="Chromosome"/>
</dbReference>
<evidence type="ECO:0000313" key="2">
    <source>
        <dbReference type="Proteomes" id="UP000066014"/>
    </source>
</evidence>
<evidence type="ECO:0000313" key="1">
    <source>
        <dbReference type="EMBL" id="BAO82361.1"/>
    </source>
</evidence>
<name>A0A060NJE0_9BURK</name>
<accession>A0A060NJE0</accession>
<proteinExistence type="predicted"/>
<organism evidence="1 2">
    <name type="scientific">Serpentinimonas maccroryi</name>
    <dbReference type="NCBI Taxonomy" id="1458426"/>
    <lineage>
        <taxon>Bacteria</taxon>
        <taxon>Pseudomonadati</taxon>
        <taxon>Pseudomonadota</taxon>
        <taxon>Betaproteobacteria</taxon>
        <taxon>Burkholderiales</taxon>
        <taxon>Comamonadaceae</taxon>
        <taxon>Serpentinimonas</taxon>
    </lineage>
</organism>
<dbReference type="InterPro" id="IPR013406">
    <property type="entry name" value="CHP02574_addiction_mod"/>
</dbReference>
<dbReference type="STRING" id="1458426.SMCB_0133"/>
<reference evidence="1 2" key="1">
    <citation type="journal article" date="2014" name="Nat. Commun.">
        <title>Physiological and genomic features of highly alkaliphilic hydrogen-utilizing Betaproteobacteria from a continental serpentinizing site.</title>
        <authorList>
            <person name="Suzuki S."/>
            <person name="Kuenen J.G."/>
            <person name="Schipper K."/>
            <person name="van der Velde S."/>
            <person name="Ishii S."/>
            <person name="Wu A."/>
            <person name="Sorokin D.Y."/>
            <person name="Tenney A."/>
            <person name="Meng X.Y."/>
            <person name="Morrill P.L."/>
            <person name="Kamagata Y."/>
            <person name="Muyzer G."/>
            <person name="Nealson K.H."/>
        </authorList>
    </citation>
    <scope>NUCLEOTIDE SEQUENCE [LARGE SCALE GENOMIC DNA]</scope>
    <source>
        <strain evidence="1 2">B1</strain>
    </source>
</reference>
<dbReference type="EMBL" id="AP014569">
    <property type="protein sequence ID" value="BAO82361.1"/>
    <property type="molecule type" value="Genomic_DNA"/>
</dbReference>
<gene>
    <name evidence="1" type="ORF">SMCB_0133</name>
</gene>
<dbReference type="KEGG" id="cbab:SMCB_0133"/>
<keyword evidence="2" id="KW-1185">Reference proteome</keyword>
<dbReference type="AlphaFoldDB" id="A0A060NJE0"/>
<protein>
    <submittedName>
        <fullName evidence="1">UDP-N-acetylmuramyl tripeptide synthase</fullName>
    </submittedName>
</protein>
<dbReference type="Pfam" id="PF09720">
    <property type="entry name" value="Unstab_antitox"/>
    <property type="match status" value="1"/>
</dbReference>
<dbReference type="HOGENOM" id="CLU_185169_0_0_4"/>